<dbReference type="InterPro" id="IPR032877">
    <property type="entry name" value="Transposase_HTH"/>
</dbReference>
<dbReference type="OrthoDB" id="1014181at2"/>
<dbReference type="Pfam" id="PF14690">
    <property type="entry name" value="Zn_ribbon_ISL3"/>
    <property type="match status" value="1"/>
</dbReference>
<dbReference type="PANTHER" id="PTHR33498:SF1">
    <property type="entry name" value="TRANSPOSASE FOR INSERTION SEQUENCE ELEMENT IS1557"/>
    <property type="match status" value="1"/>
</dbReference>
<accession>A0A5M6I3U1</accession>
<dbReference type="AlphaFoldDB" id="A0A5M6I3U1"/>
<evidence type="ECO:0000313" key="4">
    <source>
        <dbReference type="EMBL" id="KAA5602465.1"/>
    </source>
</evidence>
<feature type="domain" description="Transposase IS204/IS1001/IS1096/IS1165 zinc-finger" evidence="3">
    <location>
        <begin position="45"/>
        <end position="87"/>
    </location>
</feature>
<feature type="domain" description="Transposase IS204/IS1001/IS1096/IS1165 DDE" evidence="1">
    <location>
        <begin position="157"/>
        <end position="398"/>
    </location>
</feature>
<dbReference type="InterPro" id="IPR029261">
    <property type="entry name" value="Transposase_Znf"/>
</dbReference>
<organism evidence="4 5">
    <name type="scientific">Roseospira marina</name>
    <dbReference type="NCBI Taxonomy" id="140057"/>
    <lineage>
        <taxon>Bacteria</taxon>
        <taxon>Pseudomonadati</taxon>
        <taxon>Pseudomonadota</taxon>
        <taxon>Alphaproteobacteria</taxon>
        <taxon>Rhodospirillales</taxon>
        <taxon>Rhodospirillaceae</taxon>
        <taxon>Roseospira</taxon>
    </lineage>
</organism>
<dbReference type="NCBIfam" id="NF033550">
    <property type="entry name" value="transpos_ISL3"/>
    <property type="match status" value="1"/>
</dbReference>
<dbReference type="PANTHER" id="PTHR33498">
    <property type="entry name" value="TRANSPOSASE FOR INSERTION SEQUENCE ELEMENT IS1557"/>
    <property type="match status" value="1"/>
</dbReference>
<sequence length="407" mass="46634">MSFDDPMSWLGGWEGYRVETVERREGEQPEIWIFLGFQPGAALICDGCGEAAGAVHDIECRVVRDLPILDATTFVSVPRRRVACPQCGPRLERLSWLERYARVTTRLAESVGRLCAVLPVKHVATFFDLHWSTVKAIDTHRLEVALNPPEFSSVEVLAMDEFALRKGHRYATVVVDPRRRRVLWVGKGRGREDIRPFFDLLGTAGCHRIKAVAMDMNAAYAREVKARCPHAVVIYDLFHVIAKYGREVIDRVRVDEANRLRHDKKARKVVKTARWLLLRNRETIVREEDHVRLDEVLAANQSLMTVYVLRDELKGLWRMSSPEAARTAWNDWVRKARDSAIPALMRFAKRLEPYLAGIAAATVWRLNTSVLEGINNRIKVIKRMAYGFRDDAYFFLKIRDAFPGIPS</sequence>
<reference evidence="4 5" key="1">
    <citation type="submission" date="2019-09" db="EMBL/GenBank/DDBJ databases">
        <title>Genome sequence of Roseospira marina, one of the more divergent members of the non-sulfur purple photosynthetic bacterial family, the Rhodospirillaceae.</title>
        <authorList>
            <person name="Meyer T."/>
            <person name="Kyndt J."/>
        </authorList>
    </citation>
    <scope>NUCLEOTIDE SEQUENCE [LARGE SCALE GENOMIC DNA]</scope>
    <source>
        <strain evidence="4 5">DSM 15113</strain>
    </source>
</reference>
<dbReference type="Pfam" id="PF13542">
    <property type="entry name" value="HTH_Tnp_ISL3"/>
    <property type="match status" value="1"/>
</dbReference>
<name>A0A5M6I3U1_9PROT</name>
<dbReference type="InterPro" id="IPR047951">
    <property type="entry name" value="Transpos_ISL3"/>
</dbReference>
<gene>
    <name evidence="4" type="ORF">F1188_20525</name>
</gene>
<dbReference type="EMBL" id="VWPJ01000058">
    <property type="protein sequence ID" value="KAA5602465.1"/>
    <property type="molecule type" value="Genomic_DNA"/>
</dbReference>
<dbReference type="Pfam" id="PF01610">
    <property type="entry name" value="DDE_Tnp_ISL3"/>
    <property type="match status" value="1"/>
</dbReference>
<dbReference type="Proteomes" id="UP000324065">
    <property type="component" value="Unassembled WGS sequence"/>
</dbReference>
<keyword evidence="5" id="KW-1185">Reference proteome</keyword>
<comment type="caution">
    <text evidence="4">The sequence shown here is derived from an EMBL/GenBank/DDBJ whole genome shotgun (WGS) entry which is preliminary data.</text>
</comment>
<protein>
    <submittedName>
        <fullName evidence="4">ISL3 family transposase</fullName>
    </submittedName>
</protein>
<dbReference type="InterPro" id="IPR002560">
    <property type="entry name" value="Transposase_DDE"/>
</dbReference>
<feature type="domain" description="Transposase IS204/IS1001/IS1096/IS1165 helix-turn-helix" evidence="2">
    <location>
        <begin position="92"/>
        <end position="141"/>
    </location>
</feature>
<evidence type="ECO:0000313" key="5">
    <source>
        <dbReference type="Proteomes" id="UP000324065"/>
    </source>
</evidence>
<proteinExistence type="predicted"/>
<evidence type="ECO:0000259" key="3">
    <source>
        <dbReference type="Pfam" id="PF14690"/>
    </source>
</evidence>
<evidence type="ECO:0000259" key="2">
    <source>
        <dbReference type="Pfam" id="PF13542"/>
    </source>
</evidence>
<evidence type="ECO:0000259" key="1">
    <source>
        <dbReference type="Pfam" id="PF01610"/>
    </source>
</evidence>